<keyword evidence="3" id="KW-1185">Reference proteome</keyword>
<dbReference type="PANTHER" id="PTHR40069">
    <property type="entry name" value="YWBE PROTEIN"/>
    <property type="match status" value="1"/>
</dbReference>
<feature type="compositionally biased region" description="Polar residues" evidence="1">
    <location>
        <begin position="60"/>
        <end position="73"/>
    </location>
</feature>
<protein>
    <recommendedName>
        <fullName evidence="4">UBZ4-type domain-containing protein</fullName>
    </recommendedName>
</protein>
<sequence length="160" mass="17074">MPRVPTVREVVPGAFVNIVLKADQRTGRTVSGSIADVLTRGNHPRGIKVRLTDGRVGRVQSMTTGSDGASPNQHGVGLPPAPRGTTSERSELPSQVVGLDAYITNGRPRGNWKGARQRETEPEFSPRDTAQVGVVTCPVCGNFEGDEMAVNHHVASHFAD</sequence>
<dbReference type="Pfam" id="PF09962">
    <property type="entry name" value="DUF2196"/>
    <property type="match status" value="1"/>
</dbReference>
<dbReference type="NCBIfam" id="TIGR03833">
    <property type="entry name" value="YwbE family protein"/>
    <property type="match status" value="1"/>
</dbReference>
<evidence type="ECO:0000256" key="1">
    <source>
        <dbReference type="SAM" id="MobiDB-lite"/>
    </source>
</evidence>
<name>A0A319DZC6_9EURO</name>
<dbReference type="AlphaFoldDB" id="A0A319DZC6"/>
<organism evidence="2 3">
    <name type="scientific">Aspergillus ellipticus CBS 707.79</name>
    <dbReference type="NCBI Taxonomy" id="1448320"/>
    <lineage>
        <taxon>Eukaryota</taxon>
        <taxon>Fungi</taxon>
        <taxon>Dikarya</taxon>
        <taxon>Ascomycota</taxon>
        <taxon>Pezizomycotina</taxon>
        <taxon>Eurotiomycetes</taxon>
        <taxon>Eurotiomycetidae</taxon>
        <taxon>Eurotiales</taxon>
        <taxon>Aspergillaceae</taxon>
        <taxon>Aspergillus</taxon>
        <taxon>Aspergillus subgen. Circumdati</taxon>
    </lineage>
</organism>
<dbReference type="InterPro" id="IPR019240">
    <property type="entry name" value="DUF2196"/>
</dbReference>
<dbReference type="VEuPathDB" id="FungiDB:BO71DRAFT_254450"/>
<evidence type="ECO:0008006" key="4">
    <source>
        <dbReference type="Google" id="ProtNLM"/>
    </source>
</evidence>
<gene>
    <name evidence="2" type="ORF">BO71DRAFT_254450</name>
</gene>
<dbReference type="Proteomes" id="UP000247810">
    <property type="component" value="Unassembled WGS sequence"/>
</dbReference>
<proteinExistence type="predicted"/>
<feature type="compositionally biased region" description="Basic and acidic residues" evidence="1">
    <location>
        <begin position="116"/>
        <end position="126"/>
    </location>
</feature>
<evidence type="ECO:0000313" key="3">
    <source>
        <dbReference type="Proteomes" id="UP000247810"/>
    </source>
</evidence>
<evidence type="ECO:0000313" key="2">
    <source>
        <dbReference type="EMBL" id="PYH93568.1"/>
    </source>
</evidence>
<accession>A0A319DZC6</accession>
<reference evidence="2 3" key="1">
    <citation type="submission" date="2018-02" db="EMBL/GenBank/DDBJ databases">
        <title>The genomes of Aspergillus section Nigri reveals drivers in fungal speciation.</title>
        <authorList>
            <consortium name="DOE Joint Genome Institute"/>
            <person name="Vesth T.C."/>
            <person name="Nybo J."/>
            <person name="Theobald S."/>
            <person name="Brandl J."/>
            <person name="Frisvad J.C."/>
            <person name="Nielsen K.F."/>
            <person name="Lyhne E.K."/>
            <person name="Kogle M.E."/>
            <person name="Kuo A."/>
            <person name="Riley R."/>
            <person name="Clum A."/>
            <person name="Nolan M."/>
            <person name="Lipzen A."/>
            <person name="Salamov A."/>
            <person name="Henrissat B."/>
            <person name="Wiebenga A."/>
            <person name="De vries R.P."/>
            <person name="Grigoriev I.V."/>
            <person name="Mortensen U.H."/>
            <person name="Andersen M.R."/>
            <person name="Baker S.E."/>
        </authorList>
    </citation>
    <scope>NUCLEOTIDE SEQUENCE [LARGE SCALE GENOMIC DNA]</scope>
    <source>
        <strain evidence="2 3">CBS 707.79</strain>
    </source>
</reference>
<feature type="region of interest" description="Disordered" evidence="1">
    <location>
        <begin position="60"/>
        <end position="127"/>
    </location>
</feature>
<dbReference type="OrthoDB" id="20105at2759"/>
<dbReference type="PANTHER" id="PTHR40069:SF1">
    <property type="entry name" value="YWBE PROTEIN"/>
    <property type="match status" value="1"/>
</dbReference>
<dbReference type="EMBL" id="KZ825891">
    <property type="protein sequence ID" value="PYH93568.1"/>
    <property type="molecule type" value="Genomic_DNA"/>
</dbReference>